<dbReference type="InterPro" id="IPR017452">
    <property type="entry name" value="GPCR_Rhodpsn_7TM"/>
</dbReference>
<keyword evidence="2" id="KW-1003">Cell membrane</keyword>
<evidence type="ECO:0000313" key="12">
    <source>
        <dbReference type="EMBL" id="KAK7811308.1"/>
    </source>
</evidence>
<comment type="similarity">
    <text evidence="9">Belongs to the G-protein coupled receptor 1 family.</text>
</comment>
<evidence type="ECO:0000256" key="2">
    <source>
        <dbReference type="ARBA" id="ARBA00022475"/>
    </source>
</evidence>
<evidence type="ECO:0000259" key="11">
    <source>
        <dbReference type="PROSITE" id="PS50262"/>
    </source>
</evidence>
<dbReference type="PROSITE" id="PS00237">
    <property type="entry name" value="G_PROTEIN_RECEP_F1_1"/>
    <property type="match status" value="1"/>
</dbReference>
<evidence type="ECO:0000256" key="10">
    <source>
        <dbReference type="SAM" id="Phobius"/>
    </source>
</evidence>
<dbReference type="AlphaFoldDB" id="A0AAW0I9Y6"/>
<feature type="domain" description="G-protein coupled receptors family 1 profile" evidence="11">
    <location>
        <begin position="44"/>
        <end position="171"/>
    </location>
</feature>
<dbReference type="FunFam" id="1.20.1070.10:FF:000410">
    <property type="entry name" value="Olfactory receptor 1348"/>
    <property type="match status" value="1"/>
</dbReference>
<keyword evidence="13" id="KW-1185">Reference proteome</keyword>
<dbReference type="SUPFAM" id="SSF81321">
    <property type="entry name" value="Family A G protein-coupled receptor-like"/>
    <property type="match status" value="1"/>
</dbReference>
<dbReference type="GO" id="GO:0007608">
    <property type="term" value="P:sensory perception of smell"/>
    <property type="evidence" value="ECO:0007669"/>
    <property type="project" value="UniProtKB-KW"/>
</dbReference>
<feature type="transmembrane region" description="Helical" evidence="10">
    <location>
        <begin position="61"/>
        <end position="83"/>
    </location>
</feature>
<comment type="caution">
    <text evidence="12">The sequence shown here is derived from an EMBL/GenBank/DDBJ whole genome shotgun (WGS) entry which is preliminary data.</text>
</comment>
<comment type="subcellular location">
    <subcellularLocation>
        <location evidence="1">Cell membrane</location>
        <topology evidence="1">Multi-pass membrane protein</topology>
    </subcellularLocation>
</comment>
<feature type="transmembrane region" description="Helical" evidence="10">
    <location>
        <begin position="104"/>
        <end position="123"/>
    </location>
</feature>
<name>A0AAW0I9Y6_MYOGA</name>
<dbReference type="Gene3D" id="1.20.1070.10">
    <property type="entry name" value="Rhodopsin 7-helix transmembrane proteins"/>
    <property type="match status" value="1"/>
</dbReference>
<keyword evidence="5" id="KW-0552">Olfaction</keyword>
<organism evidence="12 13">
    <name type="scientific">Myodes glareolus</name>
    <name type="common">Bank vole</name>
    <name type="synonym">Clethrionomys glareolus</name>
    <dbReference type="NCBI Taxonomy" id="447135"/>
    <lineage>
        <taxon>Eukaryota</taxon>
        <taxon>Metazoa</taxon>
        <taxon>Chordata</taxon>
        <taxon>Craniata</taxon>
        <taxon>Vertebrata</taxon>
        <taxon>Euteleostomi</taxon>
        <taxon>Mammalia</taxon>
        <taxon>Eutheria</taxon>
        <taxon>Euarchontoglires</taxon>
        <taxon>Glires</taxon>
        <taxon>Rodentia</taxon>
        <taxon>Myomorpha</taxon>
        <taxon>Muroidea</taxon>
        <taxon>Cricetidae</taxon>
        <taxon>Arvicolinae</taxon>
        <taxon>Myodes</taxon>
    </lineage>
</organism>
<dbReference type="GO" id="GO:0004930">
    <property type="term" value="F:G protein-coupled receptor activity"/>
    <property type="evidence" value="ECO:0007669"/>
    <property type="project" value="UniProtKB-KW"/>
</dbReference>
<feature type="transmembrane region" description="Helical" evidence="10">
    <location>
        <begin position="143"/>
        <end position="167"/>
    </location>
</feature>
<dbReference type="GO" id="GO:0005886">
    <property type="term" value="C:plasma membrane"/>
    <property type="evidence" value="ECO:0007669"/>
    <property type="project" value="UniProtKB-SubCell"/>
</dbReference>
<dbReference type="PANTHER" id="PTHR48018">
    <property type="entry name" value="OLFACTORY RECEPTOR"/>
    <property type="match status" value="1"/>
</dbReference>
<keyword evidence="3" id="KW-0716">Sensory transduction</keyword>
<evidence type="ECO:0000256" key="5">
    <source>
        <dbReference type="ARBA" id="ARBA00022725"/>
    </source>
</evidence>
<evidence type="ECO:0000256" key="7">
    <source>
        <dbReference type="ARBA" id="ARBA00023136"/>
    </source>
</evidence>
<keyword evidence="8 9" id="KW-0675">Receptor</keyword>
<dbReference type="Proteomes" id="UP001488838">
    <property type="component" value="Unassembled WGS sequence"/>
</dbReference>
<keyword evidence="4 9" id="KW-0812">Transmembrane</keyword>
<protein>
    <recommendedName>
        <fullName evidence="11">G-protein coupled receptors family 1 profile domain-containing protein</fullName>
    </recommendedName>
</protein>
<sequence>MQNMATGNHCTVTEFFLAGLSKNQELKMPLFFLFTGIYVVTVAGNLGMITLIVLSCLLHNPMYYFLSSLSFIDFCQSTVVTPNMLMSFVTGKNLISYPGCMTQLYFLIIFGVAECYTLAAMAYDRYVAICSPLLYGVTMSYQISSALISGVYIFSVLSASIHTGFMIRIRF</sequence>
<evidence type="ECO:0000256" key="6">
    <source>
        <dbReference type="ARBA" id="ARBA00022989"/>
    </source>
</evidence>
<accession>A0AAW0I9Y6</accession>
<proteinExistence type="inferred from homology"/>
<reference evidence="12 13" key="1">
    <citation type="journal article" date="2023" name="bioRxiv">
        <title>Conserved and derived expression patterns and positive selection on dental genes reveal complex evolutionary context of ever-growing rodent molars.</title>
        <authorList>
            <person name="Calamari Z.T."/>
            <person name="Song A."/>
            <person name="Cohen E."/>
            <person name="Akter M."/>
            <person name="Roy R.D."/>
            <person name="Hallikas O."/>
            <person name="Christensen M.M."/>
            <person name="Li P."/>
            <person name="Marangoni P."/>
            <person name="Jernvall J."/>
            <person name="Klein O.D."/>
        </authorList>
    </citation>
    <scope>NUCLEOTIDE SEQUENCE [LARGE SCALE GENOMIC DNA]</scope>
    <source>
        <strain evidence="12">V071</strain>
    </source>
</reference>
<evidence type="ECO:0000256" key="1">
    <source>
        <dbReference type="ARBA" id="ARBA00004651"/>
    </source>
</evidence>
<keyword evidence="9" id="KW-0807">Transducer</keyword>
<gene>
    <name evidence="12" type="ORF">U0070_002241</name>
</gene>
<evidence type="ECO:0000256" key="8">
    <source>
        <dbReference type="ARBA" id="ARBA00023170"/>
    </source>
</evidence>
<dbReference type="PROSITE" id="PS50262">
    <property type="entry name" value="G_PROTEIN_RECEP_F1_2"/>
    <property type="match status" value="1"/>
</dbReference>
<feature type="transmembrane region" description="Helical" evidence="10">
    <location>
        <begin position="30"/>
        <end position="55"/>
    </location>
</feature>
<keyword evidence="7 10" id="KW-0472">Membrane</keyword>
<keyword evidence="9" id="KW-0297">G-protein coupled receptor</keyword>
<evidence type="ECO:0000256" key="4">
    <source>
        <dbReference type="ARBA" id="ARBA00022692"/>
    </source>
</evidence>
<dbReference type="EMBL" id="JBBHLL010000176">
    <property type="protein sequence ID" value="KAK7811308.1"/>
    <property type="molecule type" value="Genomic_DNA"/>
</dbReference>
<evidence type="ECO:0000256" key="9">
    <source>
        <dbReference type="RuleBase" id="RU000688"/>
    </source>
</evidence>
<dbReference type="Pfam" id="PF00001">
    <property type="entry name" value="7tm_1"/>
    <property type="match status" value="1"/>
</dbReference>
<keyword evidence="6 10" id="KW-1133">Transmembrane helix</keyword>
<evidence type="ECO:0000313" key="13">
    <source>
        <dbReference type="Proteomes" id="UP001488838"/>
    </source>
</evidence>
<evidence type="ECO:0000256" key="3">
    <source>
        <dbReference type="ARBA" id="ARBA00022606"/>
    </source>
</evidence>
<dbReference type="InterPro" id="IPR000276">
    <property type="entry name" value="GPCR_Rhodpsn"/>
</dbReference>
<dbReference type="PRINTS" id="PR00237">
    <property type="entry name" value="GPCRRHODOPSN"/>
</dbReference>